<protein>
    <submittedName>
        <fullName evidence="4">Uncharacterized protein</fullName>
    </submittedName>
</protein>
<keyword evidence="2" id="KW-0732">Signal</keyword>
<evidence type="ECO:0000256" key="1">
    <source>
        <dbReference type="SAM" id="Phobius"/>
    </source>
</evidence>
<name>A0A7E4UUV3_PANRE</name>
<feature type="chain" id="PRO_5028989771" evidence="2">
    <location>
        <begin position="20"/>
        <end position="210"/>
    </location>
</feature>
<reference evidence="3" key="1">
    <citation type="journal article" date="2013" name="Genetics">
        <title>The draft genome and transcriptome of Panagrellus redivivus are shaped by the harsh demands of a free-living lifestyle.</title>
        <authorList>
            <person name="Srinivasan J."/>
            <person name="Dillman A.R."/>
            <person name="Macchietto M.G."/>
            <person name="Heikkinen L."/>
            <person name="Lakso M."/>
            <person name="Fracchia K.M."/>
            <person name="Antoshechkin I."/>
            <person name="Mortazavi A."/>
            <person name="Wong G."/>
            <person name="Sternberg P.W."/>
        </authorList>
    </citation>
    <scope>NUCLEOTIDE SEQUENCE [LARGE SCALE GENOMIC DNA]</scope>
    <source>
        <strain evidence="3">MT8872</strain>
    </source>
</reference>
<feature type="signal peptide" evidence="2">
    <location>
        <begin position="1"/>
        <end position="19"/>
    </location>
</feature>
<dbReference type="AlphaFoldDB" id="A0A7E4UUV3"/>
<sequence length="210" mass="23528">MYQFIIFIAFVLTFNRNVALVTLGVGDEVTVTFTGNELYLRVPNPKKRDSERYTVCFKSKPNNVAEYCPRGYATLYYWSWSNLPESQYSIDRKGRLIDSTDKIQGNVVFNSDGSLTLRVQELPYGCSVKLLNAEKVVITTTTGKTTTTVTVPAAKTSNNTVYYVIGSLALLFALIVGSAILFICWSRNSKSNSANPESVKIVENVFRYVH</sequence>
<keyword evidence="1" id="KW-0472">Membrane</keyword>
<dbReference type="Proteomes" id="UP000492821">
    <property type="component" value="Unassembled WGS sequence"/>
</dbReference>
<dbReference type="WBParaSite" id="Pan_g13134.t1">
    <property type="protein sequence ID" value="Pan_g13134.t1"/>
    <property type="gene ID" value="Pan_g13134"/>
</dbReference>
<keyword evidence="1" id="KW-0812">Transmembrane</keyword>
<keyword evidence="3" id="KW-1185">Reference proteome</keyword>
<feature type="transmembrane region" description="Helical" evidence="1">
    <location>
        <begin position="161"/>
        <end position="185"/>
    </location>
</feature>
<proteinExistence type="predicted"/>
<accession>A0A7E4UUV3</accession>
<organism evidence="3 4">
    <name type="scientific">Panagrellus redivivus</name>
    <name type="common">Microworm</name>
    <dbReference type="NCBI Taxonomy" id="6233"/>
    <lineage>
        <taxon>Eukaryota</taxon>
        <taxon>Metazoa</taxon>
        <taxon>Ecdysozoa</taxon>
        <taxon>Nematoda</taxon>
        <taxon>Chromadorea</taxon>
        <taxon>Rhabditida</taxon>
        <taxon>Tylenchina</taxon>
        <taxon>Panagrolaimomorpha</taxon>
        <taxon>Panagrolaimoidea</taxon>
        <taxon>Panagrolaimidae</taxon>
        <taxon>Panagrellus</taxon>
    </lineage>
</organism>
<evidence type="ECO:0000313" key="3">
    <source>
        <dbReference type="Proteomes" id="UP000492821"/>
    </source>
</evidence>
<reference evidence="4" key="2">
    <citation type="submission" date="2020-10" db="UniProtKB">
        <authorList>
            <consortium name="WormBaseParasite"/>
        </authorList>
    </citation>
    <scope>IDENTIFICATION</scope>
</reference>
<evidence type="ECO:0000256" key="2">
    <source>
        <dbReference type="SAM" id="SignalP"/>
    </source>
</evidence>
<evidence type="ECO:0000313" key="4">
    <source>
        <dbReference type="WBParaSite" id="Pan_g13134.t1"/>
    </source>
</evidence>
<keyword evidence="1" id="KW-1133">Transmembrane helix</keyword>